<keyword evidence="1 3" id="KW-0597">Phosphoprotein</keyword>
<keyword evidence="2" id="KW-0902">Two-component regulatory system</keyword>
<dbReference type="SUPFAM" id="SSF52172">
    <property type="entry name" value="CheY-like"/>
    <property type="match status" value="1"/>
</dbReference>
<dbReference type="RefSeq" id="WP_225670674.1">
    <property type="nucleotide sequence ID" value="NZ_JAEDAH010000002.1"/>
</dbReference>
<feature type="modified residue" description="4-aspartylphosphate" evidence="3">
    <location>
        <position position="56"/>
    </location>
</feature>
<evidence type="ECO:0000313" key="5">
    <source>
        <dbReference type="EMBL" id="MCA6062111.1"/>
    </source>
</evidence>
<proteinExistence type="predicted"/>
<keyword evidence="6" id="KW-1185">Reference proteome</keyword>
<evidence type="ECO:0000256" key="2">
    <source>
        <dbReference type="ARBA" id="ARBA00023012"/>
    </source>
</evidence>
<dbReference type="Proteomes" id="UP000714380">
    <property type="component" value="Unassembled WGS sequence"/>
</dbReference>
<dbReference type="SMART" id="SM00448">
    <property type="entry name" value="REC"/>
    <property type="match status" value="1"/>
</dbReference>
<sequence>MAALNVLVVDDAAFIRDLVKKAVRDTYPGCDISEAVDGRKAISLMNSKNINLVLCDWEMPEVSGIEVLQWMRADERYKAIPFMMITSRGERDHVVKAVEAGVSDYIGKPFTREHFVGKITKLVWKHLKIKPSQAESKDPRAAGAASVLGATQAGTKPASGDLGGASVLMGAAAKTPPQVKASADMGGASVLMGGQAEKPAAKAAAKPAARAKGLASVRFGSGGTAKLVIKDISLQELIGVFRREGPPPALLEQVVLDIVDQDSGDVARINGYVRMMQAQEPHPEAETIQIIIRYVDDDPEKLATLSRFIAKVR</sequence>
<dbReference type="EMBL" id="JAEDAH010000002">
    <property type="protein sequence ID" value="MCA6062111.1"/>
    <property type="molecule type" value="Genomic_DNA"/>
</dbReference>
<evidence type="ECO:0000259" key="4">
    <source>
        <dbReference type="PROSITE" id="PS50110"/>
    </source>
</evidence>
<dbReference type="PANTHER" id="PTHR44591:SF14">
    <property type="entry name" value="PROTEIN PILG"/>
    <property type="match status" value="1"/>
</dbReference>
<gene>
    <name evidence="5" type="ORF">I9W95_00665</name>
</gene>
<dbReference type="InterPro" id="IPR001789">
    <property type="entry name" value="Sig_transdc_resp-reg_receiver"/>
</dbReference>
<name>A0ABS7ZK70_9GAMM</name>
<organism evidence="5 6">
    <name type="scientific">Thalassolituus marinus</name>
    <dbReference type="NCBI Taxonomy" id="671053"/>
    <lineage>
        <taxon>Bacteria</taxon>
        <taxon>Pseudomonadati</taxon>
        <taxon>Pseudomonadota</taxon>
        <taxon>Gammaproteobacteria</taxon>
        <taxon>Oceanospirillales</taxon>
        <taxon>Oceanospirillaceae</taxon>
        <taxon>Thalassolituus</taxon>
    </lineage>
</organism>
<feature type="domain" description="Response regulatory" evidence="4">
    <location>
        <begin position="5"/>
        <end position="123"/>
    </location>
</feature>
<protein>
    <submittedName>
        <fullName evidence="5">Response regulator</fullName>
    </submittedName>
</protein>
<dbReference type="PROSITE" id="PS50110">
    <property type="entry name" value="RESPONSE_REGULATORY"/>
    <property type="match status" value="1"/>
</dbReference>
<evidence type="ECO:0000256" key="3">
    <source>
        <dbReference type="PROSITE-ProRule" id="PRU00169"/>
    </source>
</evidence>
<dbReference type="InterPro" id="IPR050595">
    <property type="entry name" value="Bact_response_regulator"/>
</dbReference>
<comment type="caution">
    <text evidence="5">The sequence shown here is derived from an EMBL/GenBank/DDBJ whole genome shotgun (WGS) entry which is preliminary data.</text>
</comment>
<dbReference type="PANTHER" id="PTHR44591">
    <property type="entry name" value="STRESS RESPONSE REGULATOR PROTEIN 1"/>
    <property type="match status" value="1"/>
</dbReference>
<reference evidence="5 6" key="1">
    <citation type="submission" date="2020-12" db="EMBL/GenBank/DDBJ databases">
        <title>Novel Thalassolituus-related marine hydrocarbonoclastic bacteria mediated algae-derived hydrocarbons mineralization in twilight zone of the northern South China Sea.</title>
        <authorList>
            <person name="Dong C."/>
        </authorList>
    </citation>
    <scope>NUCLEOTIDE SEQUENCE [LARGE SCALE GENOMIC DNA]</scope>
    <source>
        <strain evidence="5 6">IMCC1826</strain>
    </source>
</reference>
<dbReference type="Pfam" id="PF00072">
    <property type="entry name" value="Response_reg"/>
    <property type="match status" value="1"/>
</dbReference>
<dbReference type="Gene3D" id="3.40.50.2300">
    <property type="match status" value="1"/>
</dbReference>
<accession>A0ABS7ZK70</accession>
<evidence type="ECO:0000256" key="1">
    <source>
        <dbReference type="ARBA" id="ARBA00022553"/>
    </source>
</evidence>
<evidence type="ECO:0000313" key="6">
    <source>
        <dbReference type="Proteomes" id="UP000714380"/>
    </source>
</evidence>
<dbReference type="InterPro" id="IPR011006">
    <property type="entry name" value="CheY-like_superfamily"/>
</dbReference>